<sequence>MDSPHLSLLSTPGLTTRYNSQTSAPSVLDLFLGSPLFSTATYTTSLYMGSDHLPLLASSFQVTPTPNPGCLPRWYIKLDGWPVYQTALASPLDISTLSLEEAAETLAWTLEAAVKTSFCLTIHRSPI</sequence>
<organism evidence="1 2">
    <name type="scientific">Portunus trituberculatus</name>
    <name type="common">Swimming crab</name>
    <name type="synonym">Neptunus trituberculatus</name>
    <dbReference type="NCBI Taxonomy" id="210409"/>
    <lineage>
        <taxon>Eukaryota</taxon>
        <taxon>Metazoa</taxon>
        <taxon>Ecdysozoa</taxon>
        <taxon>Arthropoda</taxon>
        <taxon>Crustacea</taxon>
        <taxon>Multicrustacea</taxon>
        <taxon>Malacostraca</taxon>
        <taxon>Eumalacostraca</taxon>
        <taxon>Eucarida</taxon>
        <taxon>Decapoda</taxon>
        <taxon>Pleocyemata</taxon>
        <taxon>Brachyura</taxon>
        <taxon>Eubrachyura</taxon>
        <taxon>Portunoidea</taxon>
        <taxon>Portunidae</taxon>
        <taxon>Portuninae</taxon>
        <taxon>Portunus</taxon>
    </lineage>
</organism>
<name>A0A5B7HHT7_PORTR</name>
<proteinExistence type="predicted"/>
<accession>A0A5B7HHT7</accession>
<dbReference type="AlphaFoldDB" id="A0A5B7HHT7"/>
<keyword evidence="2" id="KW-1185">Reference proteome</keyword>
<comment type="caution">
    <text evidence="1">The sequence shown here is derived from an EMBL/GenBank/DDBJ whole genome shotgun (WGS) entry which is preliminary data.</text>
</comment>
<dbReference type="OrthoDB" id="6372692at2759"/>
<evidence type="ECO:0000313" key="1">
    <source>
        <dbReference type="EMBL" id="MPC69289.1"/>
    </source>
</evidence>
<reference evidence="1 2" key="1">
    <citation type="submission" date="2019-05" db="EMBL/GenBank/DDBJ databases">
        <title>Another draft genome of Portunus trituberculatus and its Hox gene families provides insights of decapod evolution.</title>
        <authorList>
            <person name="Jeong J.-H."/>
            <person name="Song I."/>
            <person name="Kim S."/>
            <person name="Choi T."/>
            <person name="Kim D."/>
            <person name="Ryu S."/>
            <person name="Kim W."/>
        </authorList>
    </citation>
    <scope>NUCLEOTIDE SEQUENCE [LARGE SCALE GENOMIC DNA]</scope>
    <source>
        <tissue evidence="1">Muscle</tissue>
    </source>
</reference>
<protein>
    <recommendedName>
        <fullName evidence="3">Endonuclease/exonuclease/phosphatase domain-containing protein</fullName>
    </recommendedName>
</protein>
<evidence type="ECO:0008006" key="3">
    <source>
        <dbReference type="Google" id="ProtNLM"/>
    </source>
</evidence>
<dbReference type="Proteomes" id="UP000324222">
    <property type="component" value="Unassembled WGS sequence"/>
</dbReference>
<gene>
    <name evidence="1" type="ORF">E2C01_063508</name>
</gene>
<dbReference type="EMBL" id="VSRR010029165">
    <property type="protein sequence ID" value="MPC69289.1"/>
    <property type="molecule type" value="Genomic_DNA"/>
</dbReference>
<evidence type="ECO:0000313" key="2">
    <source>
        <dbReference type="Proteomes" id="UP000324222"/>
    </source>
</evidence>
<dbReference type="SUPFAM" id="SSF56219">
    <property type="entry name" value="DNase I-like"/>
    <property type="match status" value="1"/>
</dbReference>
<dbReference type="InterPro" id="IPR036691">
    <property type="entry name" value="Endo/exonu/phosph_ase_sf"/>
</dbReference>